<keyword evidence="7 8" id="KW-0464">Manganese</keyword>
<dbReference type="GO" id="GO:0005384">
    <property type="term" value="F:manganese ion transmembrane transporter activity"/>
    <property type="evidence" value="ECO:0007669"/>
    <property type="project" value="UniProtKB-UniRule"/>
</dbReference>
<comment type="subcellular location">
    <subcellularLocation>
        <location evidence="8">Cell membrane</location>
        <topology evidence="8">Multi-pass membrane protein</topology>
    </subcellularLocation>
</comment>
<dbReference type="EMBL" id="FQXI01000011">
    <property type="protein sequence ID" value="SHH49732.1"/>
    <property type="molecule type" value="Genomic_DNA"/>
</dbReference>
<evidence type="ECO:0000313" key="10">
    <source>
        <dbReference type="Proteomes" id="UP000184032"/>
    </source>
</evidence>
<evidence type="ECO:0000256" key="7">
    <source>
        <dbReference type="ARBA" id="ARBA00023211"/>
    </source>
</evidence>
<proteinExistence type="inferred from homology"/>
<dbReference type="Proteomes" id="UP000184032">
    <property type="component" value="Unassembled WGS sequence"/>
</dbReference>
<keyword evidence="10" id="KW-1185">Reference proteome</keyword>
<dbReference type="STRING" id="1120995.SAMN02745245_01455"/>
<comment type="function">
    <text evidence="8">Probably functions as a manganese efflux pump.</text>
</comment>
<comment type="similarity">
    <text evidence="8">Belongs to the MntP (TC 9.B.29) family.</text>
</comment>
<dbReference type="PANTHER" id="PTHR35529:SF1">
    <property type="entry name" value="MANGANESE EFFLUX PUMP MNTP-RELATED"/>
    <property type="match status" value="1"/>
</dbReference>
<dbReference type="AlphaFoldDB" id="A0A1M5TG55"/>
<dbReference type="OrthoDB" id="9811590at2"/>
<protein>
    <recommendedName>
        <fullName evidence="8">Putative manganese efflux pump MntP</fullName>
    </recommendedName>
</protein>
<dbReference type="RefSeq" id="WP_073185051.1">
    <property type="nucleotide sequence ID" value="NZ_FQXI01000011.1"/>
</dbReference>
<name>A0A1M5TG55_9FIRM</name>
<feature type="transmembrane region" description="Helical" evidence="8">
    <location>
        <begin position="102"/>
        <end position="126"/>
    </location>
</feature>
<feature type="transmembrane region" description="Helical" evidence="8">
    <location>
        <begin position="40"/>
        <end position="60"/>
    </location>
</feature>
<organism evidence="9 10">
    <name type="scientific">Anaerosphaera aminiphila DSM 21120</name>
    <dbReference type="NCBI Taxonomy" id="1120995"/>
    <lineage>
        <taxon>Bacteria</taxon>
        <taxon>Bacillati</taxon>
        <taxon>Bacillota</taxon>
        <taxon>Tissierellia</taxon>
        <taxon>Tissierellales</taxon>
        <taxon>Peptoniphilaceae</taxon>
        <taxon>Anaerosphaera</taxon>
    </lineage>
</organism>
<evidence type="ECO:0000256" key="6">
    <source>
        <dbReference type="ARBA" id="ARBA00023136"/>
    </source>
</evidence>
<dbReference type="HAMAP" id="MF_01521">
    <property type="entry name" value="MntP_pump"/>
    <property type="match status" value="1"/>
</dbReference>
<evidence type="ECO:0000256" key="8">
    <source>
        <dbReference type="HAMAP-Rule" id="MF_01521"/>
    </source>
</evidence>
<keyword evidence="5 8" id="KW-0406">Ion transport</keyword>
<evidence type="ECO:0000256" key="1">
    <source>
        <dbReference type="ARBA" id="ARBA00022448"/>
    </source>
</evidence>
<gene>
    <name evidence="8" type="primary">mntP</name>
    <name evidence="9" type="ORF">SAMN02745245_01455</name>
</gene>
<dbReference type="GO" id="GO:0005886">
    <property type="term" value="C:plasma membrane"/>
    <property type="evidence" value="ECO:0007669"/>
    <property type="project" value="UniProtKB-SubCell"/>
</dbReference>
<dbReference type="InterPro" id="IPR022929">
    <property type="entry name" value="Put_MntP"/>
</dbReference>
<feature type="transmembrane region" description="Helical" evidence="8">
    <location>
        <begin position="163"/>
        <end position="180"/>
    </location>
</feature>
<evidence type="ECO:0000256" key="5">
    <source>
        <dbReference type="ARBA" id="ARBA00023065"/>
    </source>
</evidence>
<evidence type="ECO:0000256" key="2">
    <source>
        <dbReference type="ARBA" id="ARBA00022475"/>
    </source>
</evidence>
<feature type="transmembrane region" description="Helical" evidence="8">
    <location>
        <begin position="72"/>
        <end position="90"/>
    </location>
</feature>
<evidence type="ECO:0000313" key="9">
    <source>
        <dbReference type="EMBL" id="SHH49732.1"/>
    </source>
</evidence>
<keyword evidence="6 8" id="KW-0472">Membrane</keyword>
<keyword evidence="1 8" id="KW-0813">Transport</keyword>
<dbReference type="PANTHER" id="PTHR35529">
    <property type="entry name" value="MANGANESE EFFLUX PUMP MNTP-RELATED"/>
    <property type="match status" value="1"/>
</dbReference>
<keyword evidence="4 8" id="KW-1133">Transmembrane helix</keyword>
<keyword evidence="2 8" id="KW-1003">Cell membrane</keyword>
<evidence type="ECO:0000256" key="3">
    <source>
        <dbReference type="ARBA" id="ARBA00022692"/>
    </source>
</evidence>
<feature type="transmembrane region" description="Helical" evidence="8">
    <location>
        <begin position="133"/>
        <end position="157"/>
    </location>
</feature>
<reference evidence="9 10" key="1">
    <citation type="submission" date="2016-11" db="EMBL/GenBank/DDBJ databases">
        <authorList>
            <person name="Jaros S."/>
            <person name="Januszkiewicz K."/>
            <person name="Wedrychowicz H."/>
        </authorList>
    </citation>
    <scope>NUCLEOTIDE SEQUENCE [LARGE SCALE GENOMIC DNA]</scope>
    <source>
        <strain evidence="9 10">DSM 21120</strain>
    </source>
</reference>
<dbReference type="Pfam" id="PF02659">
    <property type="entry name" value="Mntp"/>
    <property type="match status" value="1"/>
</dbReference>
<keyword evidence="3 8" id="KW-0812">Transmembrane</keyword>
<dbReference type="InterPro" id="IPR003810">
    <property type="entry name" value="Mntp/YtaF"/>
</dbReference>
<evidence type="ECO:0000256" key="4">
    <source>
        <dbReference type="ARBA" id="ARBA00022989"/>
    </source>
</evidence>
<sequence length="186" mass="20376">MENLISIFLIGLGLSMDAFAASVCKGLSLQKKDIRKTLKIGFYFGFFQALMPIIGFYLATNFADSIKSIDHWIAFILLGLIGLDMIKGSFEKDCPIDSGFDFKSMITISIATSIDALVVGVTFAFFNSNIFQAALIIGIITFFMSVLGVSLGSVLGIKYKQRAEIVGGVILIVMGFKILFEHLNLF</sequence>
<accession>A0A1M5TG55</accession>